<feature type="region of interest" description="Disordered" evidence="1">
    <location>
        <begin position="317"/>
        <end position="372"/>
    </location>
</feature>
<proteinExistence type="predicted"/>
<dbReference type="OrthoDB" id="1149618at2759"/>
<dbReference type="EMBL" id="MTYJ01000083">
    <property type="protein sequence ID" value="OQV15764.1"/>
    <property type="molecule type" value="Genomic_DNA"/>
</dbReference>
<evidence type="ECO:0000313" key="3">
    <source>
        <dbReference type="Proteomes" id="UP000192578"/>
    </source>
</evidence>
<evidence type="ECO:0000313" key="2">
    <source>
        <dbReference type="EMBL" id="OQV15764.1"/>
    </source>
</evidence>
<gene>
    <name evidence="2" type="ORF">BV898_10101</name>
</gene>
<organism evidence="2 3">
    <name type="scientific">Hypsibius exemplaris</name>
    <name type="common">Freshwater tardigrade</name>
    <dbReference type="NCBI Taxonomy" id="2072580"/>
    <lineage>
        <taxon>Eukaryota</taxon>
        <taxon>Metazoa</taxon>
        <taxon>Ecdysozoa</taxon>
        <taxon>Tardigrada</taxon>
        <taxon>Eutardigrada</taxon>
        <taxon>Parachela</taxon>
        <taxon>Hypsibioidea</taxon>
        <taxon>Hypsibiidae</taxon>
        <taxon>Hypsibius</taxon>
    </lineage>
</organism>
<evidence type="ECO:0000256" key="1">
    <source>
        <dbReference type="SAM" id="MobiDB-lite"/>
    </source>
</evidence>
<comment type="caution">
    <text evidence="2">The sequence shown here is derived from an EMBL/GenBank/DDBJ whole genome shotgun (WGS) entry which is preliminary data.</text>
</comment>
<feature type="compositionally biased region" description="Basic and acidic residues" evidence="1">
    <location>
        <begin position="151"/>
        <end position="174"/>
    </location>
</feature>
<sequence length="372" mass="41035">MPVTQVRSEHDRKSEVAVRTAVFRRREGGRAGGSPRKRGHFHPGWISLYFLANSASLNPSCWSVSLLPPPTQNSGKILAAVPELQALFGATSAASVRGALDERTLTENVRACVSCFSIRADKCLRTSSATVVRDTFVADASCTASSTRGMRIPEKGGETAVHSRDIRGGKGEEKKACGKAPHRRIIAVRFWREENKKKANSPEGSVLRWRMRYAEYLALLTEGEETIQVYGHPTHELMKGYLGSARGWITSMIEEGNATEKRKVNLDFNIEVEKDMISQLASTGQFCKSTSKPVCDGFRFHGFGTHGSWLSRSASRRLELPPGPLPQQSSSHSAGPRRYHTWSGSKSSGSCRRLEKIGMRQQHRPHQSVGSS</sequence>
<accession>A0A1W0WKN5</accession>
<dbReference type="Proteomes" id="UP000192578">
    <property type="component" value="Unassembled WGS sequence"/>
</dbReference>
<feature type="region of interest" description="Disordered" evidence="1">
    <location>
        <begin position="148"/>
        <end position="174"/>
    </location>
</feature>
<reference evidence="3" key="1">
    <citation type="submission" date="2017-01" db="EMBL/GenBank/DDBJ databases">
        <title>Comparative genomics of anhydrobiosis in the tardigrade Hypsibius dujardini.</title>
        <authorList>
            <person name="Yoshida Y."/>
            <person name="Koutsovoulos G."/>
            <person name="Laetsch D."/>
            <person name="Stevens L."/>
            <person name="Kumar S."/>
            <person name="Horikawa D."/>
            <person name="Ishino K."/>
            <person name="Komine S."/>
            <person name="Tomita M."/>
            <person name="Blaxter M."/>
            <person name="Arakawa K."/>
        </authorList>
    </citation>
    <scope>NUCLEOTIDE SEQUENCE [LARGE SCALE GENOMIC DNA]</scope>
    <source>
        <strain evidence="3">Z151</strain>
    </source>
</reference>
<protein>
    <submittedName>
        <fullName evidence="2">Uncharacterized protein</fullName>
    </submittedName>
</protein>
<name>A0A1W0WKN5_HYPEX</name>
<dbReference type="AlphaFoldDB" id="A0A1W0WKN5"/>
<keyword evidence="3" id="KW-1185">Reference proteome</keyword>